<reference evidence="14 15" key="1">
    <citation type="submission" date="2016-11" db="EMBL/GenBank/DDBJ databases">
        <title>Draft genome of Pseudomonas versuta A4R1.12.</title>
        <authorList>
            <person name="See-Too W.-S."/>
        </authorList>
    </citation>
    <scope>NUCLEOTIDE SEQUENCE [LARGE SCALE GENOMIC DNA]</scope>
    <source>
        <strain evidence="14 15">A4R1.12</strain>
    </source>
</reference>
<dbReference type="AlphaFoldDB" id="A0A853ZRR9"/>
<evidence type="ECO:0000259" key="12">
    <source>
        <dbReference type="Pfam" id="PF13953"/>
    </source>
</evidence>
<dbReference type="SUPFAM" id="SSF141729">
    <property type="entry name" value="FimD N-terminal domain-like"/>
    <property type="match status" value="1"/>
</dbReference>
<proteinExistence type="inferred from homology"/>
<dbReference type="PANTHER" id="PTHR30451:SF8">
    <property type="entry name" value="FIMBRIAL USHER PROTEIN"/>
    <property type="match status" value="1"/>
</dbReference>
<sequence>MIVKPWATRGCTALFSNLSCSSLLASLLFSLSDEVLAQAATASTGQPADSLAQFDIQMLKHRGIDPGVAQYFAAAPRFGSGNRRVDLWVNGNARGQVEARFDDQGQLCFNRALLDQGALQIPKAQWQKNPGQSPDIQAICYDFAGAYPQTEVELLPNSQQVRLVVSQDALRPVAEDRGVYQGGGSGGLINYELQTYTSKSGSYSSNYHSANTEIGFNLGDWIVRSRQSFTANDNGNDFQTLYTYGQTTFVDQARTLQVGEINISDSVLSGVPITGMQLMPEAALQGSSQGGATVNGIAQTQARVEVRQAGALIYNTVVPAGPFSLSDIRPLNSNTDLEVRVIEADGQEQRFTVAAASLVRTSLSTPGASFSVGKLRTFDSYQGVKPLIATASDGWLLGSSSKISAGAMLADNDYQAAALELDSVLSPATALTLRTVVSRAPRVKGTGTQASASLSTRVSEKISLSVNTTLQSRDYRDLLDTTNRHIDYDPSGLSREQYGVSATWSDPLLGSFNSNYSTSRSFAGHATDYLSASWSKSFPHFNLNASVEKTSRNLNRNSQPRRTRKDQPQTAMYLSLSVPLGGGRSTRTYANKRSDRTRYGASFNDSSFERFNYNVAVEREVQDASQQLSANASLLTPYAQTSFGASRSDTSNSFNARASGAMVLHGQGLTLSPYQVQDSFAIASVGDVPGIKLQTPSGPVWTDSAGRAVVASLNPYRSTGVQVETKGLPRNIDIQNGHQMLSASRGSVHQMDFEVLKSRRVLLHITDSKGGVPAKGASVLDANGEFITSVIDEGQIYLNNLEHAGPLRVQHSDDQYCQLSFEVPDEQDLESYFETLNANCATDAESLMAVNGSTR</sequence>
<evidence type="ECO:0000256" key="5">
    <source>
        <dbReference type="ARBA" id="ARBA00022692"/>
    </source>
</evidence>
<evidence type="ECO:0000256" key="3">
    <source>
        <dbReference type="ARBA" id="ARBA00022448"/>
    </source>
</evidence>
<evidence type="ECO:0000256" key="1">
    <source>
        <dbReference type="ARBA" id="ARBA00004571"/>
    </source>
</evidence>
<dbReference type="GO" id="GO:0009279">
    <property type="term" value="C:cell outer membrane"/>
    <property type="evidence" value="ECO:0007669"/>
    <property type="project" value="UniProtKB-SubCell"/>
</dbReference>
<dbReference type="Gene3D" id="3.10.20.410">
    <property type="match status" value="1"/>
</dbReference>
<dbReference type="GO" id="GO:0009297">
    <property type="term" value="P:pilus assembly"/>
    <property type="evidence" value="ECO:0007669"/>
    <property type="project" value="InterPro"/>
</dbReference>
<accession>A0A853ZRR9</accession>
<dbReference type="InterPro" id="IPR042186">
    <property type="entry name" value="FimD_plug_dom"/>
</dbReference>
<feature type="chain" id="PRO_5033011547" evidence="11">
    <location>
        <begin position="26"/>
        <end position="855"/>
    </location>
</feature>
<dbReference type="PROSITE" id="PS01151">
    <property type="entry name" value="FIMBRIAL_USHER"/>
    <property type="match status" value="1"/>
</dbReference>
<keyword evidence="9" id="KW-1029">Fimbrium biogenesis</keyword>
<dbReference type="InterPro" id="IPR037224">
    <property type="entry name" value="PapC_N_sf"/>
</dbReference>
<dbReference type="Pfam" id="PF13953">
    <property type="entry name" value="PapC_C"/>
    <property type="match status" value="1"/>
</dbReference>
<dbReference type="InterPro" id="IPR025885">
    <property type="entry name" value="PapC_N"/>
</dbReference>
<name>A0A853ZRR9_9PSED</name>
<evidence type="ECO:0000256" key="4">
    <source>
        <dbReference type="ARBA" id="ARBA00022452"/>
    </source>
</evidence>
<dbReference type="InterPro" id="IPR043142">
    <property type="entry name" value="PapC-like_C_sf"/>
</dbReference>
<keyword evidence="7 9" id="KW-0472">Membrane</keyword>
<dbReference type="Proteomes" id="UP000185990">
    <property type="component" value="Unassembled WGS sequence"/>
</dbReference>
<dbReference type="RefSeq" id="WP_073510161.1">
    <property type="nucleotide sequence ID" value="NZ_MPJD01000029.1"/>
</dbReference>
<keyword evidence="5 9" id="KW-0812">Transmembrane</keyword>
<evidence type="ECO:0000256" key="9">
    <source>
        <dbReference type="RuleBase" id="RU003884"/>
    </source>
</evidence>
<evidence type="ECO:0000256" key="11">
    <source>
        <dbReference type="SAM" id="SignalP"/>
    </source>
</evidence>
<evidence type="ECO:0000256" key="6">
    <source>
        <dbReference type="ARBA" id="ARBA00022729"/>
    </source>
</evidence>
<dbReference type="EMBL" id="MPJD01000029">
    <property type="protein sequence ID" value="OKA19435.1"/>
    <property type="molecule type" value="Genomic_DNA"/>
</dbReference>
<evidence type="ECO:0000256" key="10">
    <source>
        <dbReference type="SAM" id="MobiDB-lite"/>
    </source>
</evidence>
<dbReference type="Gene3D" id="2.60.40.2610">
    <property type="entry name" value="Outer membrane usher protein FimD, plug domain"/>
    <property type="match status" value="1"/>
</dbReference>
<evidence type="ECO:0000313" key="14">
    <source>
        <dbReference type="EMBL" id="OKA19435.1"/>
    </source>
</evidence>
<gene>
    <name evidence="14" type="ORF">BOH74_17605</name>
</gene>
<dbReference type="InterPro" id="IPR000015">
    <property type="entry name" value="Fimb_usher"/>
</dbReference>
<feature type="signal peptide" evidence="11">
    <location>
        <begin position="1"/>
        <end position="25"/>
    </location>
</feature>
<feature type="region of interest" description="Disordered" evidence="10">
    <location>
        <begin position="550"/>
        <end position="570"/>
    </location>
</feature>
<dbReference type="InterPro" id="IPR025949">
    <property type="entry name" value="PapC-like_C"/>
</dbReference>
<feature type="domain" description="PapC-like C-terminal" evidence="12">
    <location>
        <begin position="762"/>
        <end position="824"/>
    </location>
</feature>
<dbReference type="PANTHER" id="PTHR30451">
    <property type="entry name" value="OUTER MEMBRANE USHER PROTEIN"/>
    <property type="match status" value="1"/>
</dbReference>
<protein>
    <submittedName>
        <fullName evidence="14">Outer membrane usher protein</fullName>
    </submittedName>
</protein>
<dbReference type="Gene3D" id="2.60.40.3110">
    <property type="match status" value="1"/>
</dbReference>
<dbReference type="Pfam" id="PF13954">
    <property type="entry name" value="PapC_N"/>
    <property type="match status" value="1"/>
</dbReference>
<comment type="subcellular location">
    <subcellularLocation>
        <location evidence="1 9">Cell outer membrane</location>
        <topology evidence="1 9">Multi-pass membrane protein</topology>
    </subcellularLocation>
</comment>
<dbReference type="InterPro" id="IPR018030">
    <property type="entry name" value="Fimbrial_membr_usher_CS"/>
</dbReference>
<evidence type="ECO:0000256" key="8">
    <source>
        <dbReference type="ARBA" id="ARBA00023237"/>
    </source>
</evidence>
<keyword evidence="4" id="KW-1134">Transmembrane beta strand</keyword>
<feature type="domain" description="PapC N-terminal" evidence="13">
    <location>
        <begin position="53"/>
        <end position="193"/>
    </location>
</feature>
<dbReference type="Pfam" id="PF00577">
    <property type="entry name" value="Usher"/>
    <property type="match status" value="1"/>
</dbReference>
<evidence type="ECO:0000256" key="7">
    <source>
        <dbReference type="ARBA" id="ARBA00023136"/>
    </source>
</evidence>
<keyword evidence="6 11" id="KW-0732">Signal</keyword>
<evidence type="ECO:0000256" key="2">
    <source>
        <dbReference type="ARBA" id="ARBA00008064"/>
    </source>
</evidence>
<evidence type="ECO:0000259" key="13">
    <source>
        <dbReference type="Pfam" id="PF13954"/>
    </source>
</evidence>
<organism evidence="14 15">
    <name type="scientific">Pseudomonas versuta</name>
    <dbReference type="NCBI Taxonomy" id="1788301"/>
    <lineage>
        <taxon>Bacteria</taxon>
        <taxon>Pseudomonadati</taxon>
        <taxon>Pseudomonadota</taxon>
        <taxon>Gammaproteobacteria</taxon>
        <taxon>Pseudomonadales</taxon>
        <taxon>Pseudomonadaceae</taxon>
        <taxon>Pseudomonas</taxon>
    </lineage>
</organism>
<dbReference type="GO" id="GO:0015473">
    <property type="term" value="F:fimbrial usher porin activity"/>
    <property type="evidence" value="ECO:0007669"/>
    <property type="project" value="InterPro"/>
</dbReference>
<evidence type="ECO:0000313" key="15">
    <source>
        <dbReference type="Proteomes" id="UP000185990"/>
    </source>
</evidence>
<comment type="caution">
    <text evidence="14">The sequence shown here is derived from an EMBL/GenBank/DDBJ whole genome shotgun (WGS) entry which is preliminary data.</text>
</comment>
<dbReference type="Gene3D" id="2.60.40.2070">
    <property type="match status" value="1"/>
</dbReference>
<keyword evidence="8 9" id="KW-0998">Cell outer membrane</keyword>
<comment type="similarity">
    <text evidence="2 9">Belongs to the fimbrial export usher family.</text>
</comment>
<keyword evidence="3 9" id="KW-0813">Transport</keyword>